<protein>
    <recommendedName>
        <fullName evidence="4">Maternal effect embryo arrest 59</fullName>
    </recommendedName>
</protein>
<feature type="region of interest" description="Disordered" evidence="1">
    <location>
        <begin position="18"/>
        <end position="48"/>
    </location>
</feature>
<evidence type="ECO:0000313" key="2">
    <source>
        <dbReference type="EMBL" id="KAJ4849928.1"/>
    </source>
</evidence>
<organism evidence="2 3">
    <name type="scientific">Turnera subulata</name>
    <dbReference type="NCBI Taxonomy" id="218843"/>
    <lineage>
        <taxon>Eukaryota</taxon>
        <taxon>Viridiplantae</taxon>
        <taxon>Streptophyta</taxon>
        <taxon>Embryophyta</taxon>
        <taxon>Tracheophyta</taxon>
        <taxon>Spermatophyta</taxon>
        <taxon>Magnoliopsida</taxon>
        <taxon>eudicotyledons</taxon>
        <taxon>Gunneridae</taxon>
        <taxon>Pentapetalae</taxon>
        <taxon>rosids</taxon>
        <taxon>fabids</taxon>
        <taxon>Malpighiales</taxon>
        <taxon>Passifloraceae</taxon>
        <taxon>Turnera</taxon>
    </lineage>
</organism>
<reference evidence="2" key="1">
    <citation type="submission" date="2022-02" db="EMBL/GenBank/DDBJ databases">
        <authorList>
            <person name="Henning P.M."/>
            <person name="McCubbin A.G."/>
            <person name="Shore J.S."/>
        </authorList>
    </citation>
    <scope>NUCLEOTIDE SEQUENCE</scope>
    <source>
        <strain evidence="2">F60SS</strain>
        <tissue evidence="2">Leaves</tissue>
    </source>
</reference>
<dbReference type="EMBL" id="JAKUCV010000446">
    <property type="protein sequence ID" value="KAJ4849928.1"/>
    <property type="molecule type" value="Genomic_DNA"/>
</dbReference>
<accession>A0A9Q0JQ27</accession>
<keyword evidence="3" id="KW-1185">Reference proteome</keyword>
<comment type="caution">
    <text evidence="2">The sequence shown here is derived from an EMBL/GenBank/DDBJ whole genome shotgun (WGS) entry which is preliminary data.</text>
</comment>
<proteinExistence type="predicted"/>
<reference evidence="2" key="2">
    <citation type="journal article" date="2023" name="Plants (Basel)">
        <title>Annotation of the Turnera subulata (Passifloraceae) Draft Genome Reveals the S-Locus Evolved after the Divergence of Turneroideae from Passifloroideae in a Stepwise Manner.</title>
        <authorList>
            <person name="Henning P.M."/>
            <person name="Roalson E.H."/>
            <person name="Mir W."/>
            <person name="McCubbin A.G."/>
            <person name="Shore J.S."/>
        </authorList>
    </citation>
    <scope>NUCLEOTIDE SEQUENCE</scope>
    <source>
        <strain evidence="2">F60SS</strain>
    </source>
</reference>
<dbReference type="AlphaFoldDB" id="A0A9Q0JQ27"/>
<evidence type="ECO:0008006" key="4">
    <source>
        <dbReference type="Google" id="ProtNLM"/>
    </source>
</evidence>
<evidence type="ECO:0000313" key="3">
    <source>
        <dbReference type="Proteomes" id="UP001141552"/>
    </source>
</evidence>
<evidence type="ECO:0000256" key="1">
    <source>
        <dbReference type="SAM" id="MobiDB-lite"/>
    </source>
</evidence>
<dbReference type="Proteomes" id="UP001141552">
    <property type="component" value="Unassembled WGS sequence"/>
</dbReference>
<gene>
    <name evidence="2" type="ORF">Tsubulata_017846</name>
</gene>
<dbReference type="PANTHER" id="PTHR34686">
    <property type="entry name" value="MATERNAL EFFECT EMBRYO ARREST PROTEIN"/>
    <property type="match status" value="1"/>
</dbReference>
<name>A0A9Q0JQ27_9ROSI</name>
<feature type="compositionally biased region" description="Basic and acidic residues" evidence="1">
    <location>
        <begin position="37"/>
        <end position="48"/>
    </location>
</feature>
<dbReference type="PANTHER" id="PTHR34686:SF5">
    <property type="entry name" value="OS05G0451300 PROTEIN"/>
    <property type="match status" value="1"/>
</dbReference>
<dbReference type="OrthoDB" id="1918800at2759"/>
<sequence length="201" mass="23043">MPNFYLQTTTVVPVFTQKKKEEGEEESAMEVIQKRPNRSDIHLSRDEEAKIEQETKSYFDAIAPKRHTKPQRSEYSTKYVDTLYTTTTNVDQNIIPEYVEFQRLEHDPEMQKLNCSAKGESEEFVETEYYKDLNCVDKQHHTTGTGFIRMEDGNGNNFSLAPDLVPEFHAPSKGNPATNDWIPVASNSVAFASDKPKRSDN</sequence>